<evidence type="ECO:0000313" key="2">
    <source>
        <dbReference type="Proteomes" id="UP000009026"/>
    </source>
</evidence>
<dbReference type="PATRIC" id="fig|1297742.4.peg.4113"/>
<dbReference type="OrthoDB" id="9778494at2"/>
<dbReference type="Gene3D" id="1.25.40.10">
    <property type="entry name" value="Tetratricopeptide repeat domain"/>
    <property type="match status" value="2"/>
</dbReference>
<dbReference type="SUPFAM" id="SSF48452">
    <property type="entry name" value="TPR-like"/>
    <property type="match status" value="1"/>
</dbReference>
<dbReference type="InterPro" id="IPR011990">
    <property type="entry name" value="TPR-like_helical_dom_sf"/>
</dbReference>
<gene>
    <name evidence="1" type="ORF">A176_004067</name>
</gene>
<sequence>MLARLLRADEPSVHARAPWEDVADEALPPPRVRDGLGAAHLEVSTSRPQAQAWFDQGLRCLHLGWGSEARRAFAAATREDPALAMAWWGLALSRGPGARFAAARAEAMGHALALSEGTSDREQRYIVAASLLAEKGPANGRHAFVRDMECLIDRYPEDGDARLLLAGFLVDGYEPDGRPGQGQPYAQALLRELLRSHPDHAGVHHAWVQAMLTSGRPEAALESAQRLLSLAPRASPALLAAGRLLQRVGRVHEAQHALESAVAADDAYLAEEGLTVTDAPGAEAAMRLLSQGCAEAGQYGEAQAWARRLRQRMEGASGDNQGLLFAASTLVAAHLRFGFWRAAADVPLELSTTASSAELAYRDGLRLYTRGLCLLEAGRLGEVERTCNALDALHAPLVETRRSEDGALCPRDVARVVEVASQELRGALEARRGEVGRAEATLTRALRLERRLRTAGPPSFSRPAREALVRLRLRTGREDKALELARALVAERPASGHFRLLAAESQVALGAWSGAVEDFSAFLERWCCADAHLPELRRARAFIAGRGRLLRLVRPPEILALREPDVAPVSAQGTMSC</sequence>
<dbReference type="STRING" id="1297742.A176_004067"/>
<dbReference type="RefSeq" id="WP_002639202.1">
    <property type="nucleotide sequence ID" value="NZ_CP012109.1"/>
</dbReference>
<dbReference type="eggNOG" id="COG5010">
    <property type="taxonomic scope" value="Bacteria"/>
</dbReference>
<evidence type="ECO:0000313" key="1">
    <source>
        <dbReference type="EMBL" id="AKQ67155.1"/>
    </source>
</evidence>
<keyword evidence="2" id="KW-1185">Reference proteome</keyword>
<dbReference type="PANTHER" id="PTHR45588">
    <property type="entry name" value="TPR DOMAIN-CONTAINING PROTEIN"/>
    <property type="match status" value="1"/>
</dbReference>
<organism evidence="1 2">
    <name type="scientific">Pseudomyxococcus hansupus</name>
    <dbReference type="NCBI Taxonomy" id="1297742"/>
    <lineage>
        <taxon>Bacteria</taxon>
        <taxon>Pseudomonadati</taxon>
        <taxon>Myxococcota</taxon>
        <taxon>Myxococcia</taxon>
        <taxon>Myxococcales</taxon>
        <taxon>Cystobacterineae</taxon>
        <taxon>Myxococcaceae</taxon>
        <taxon>Pseudomyxococcus</taxon>
    </lineage>
</organism>
<dbReference type="Proteomes" id="UP000009026">
    <property type="component" value="Chromosome"/>
</dbReference>
<name>A0A0H4X0N9_9BACT</name>
<dbReference type="KEGG" id="mym:A176_004067"/>
<accession>A0A0H4X0N9</accession>
<proteinExistence type="predicted"/>
<dbReference type="AlphaFoldDB" id="A0A0H4X0N9"/>
<dbReference type="PANTHER" id="PTHR45588:SF1">
    <property type="entry name" value="WW DOMAIN-CONTAINING PROTEIN"/>
    <property type="match status" value="1"/>
</dbReference>
<dbReference type="EMBL" id="CP012109">
    <property type="protein sequence ID" value="AKQ67155.1"/>
    <property type="molecule type" value="Genomic_DNA"/>
</dbReference>
<reference evidence="1 2" key="1">
    <citation type="journal article" date="2016" name="PLoS ONE">
        <title>Complete Genome Sequence and Comparative Genomics of a Novel Myxobacterium Myxococcus hansupus.</title>
        <authorList>
            <person name="Sharma G."/>
            <person name="Narwani T."/>
            <person name="Subramanian S."/>
        </authorList>
    </citation>
    <scope>NUCLEOTIDE SEQUENCE [LARGE SCALE GENOMIC DNA]</scope>
    <source>
        <strain evidence="2">mixupus</strain>
    </source>
</reference>
<protein>
    <submittedName>
        <fullName evidence="1">TPR repeat protein</fullName>
    </submittedName>
</protein>